<protein>
    <submittedName>
        <fullName evidence="4">Putative secreted protein</fullName>
    </submittedName>
</protein>
<dbReference type="InterPro" id="IPR025738">
    <property type="entry name" value="BatD"/>
</dbReference>
<dbReference type="InterPro" id="IPR057699">
    <property type="entry name" value="DUF7939"/>
</dbReference>
<dbReference type="PANTHER" id="PTHR40940">
    <property type="entry name" value="PROTEIN BATD-RELATED"/>
    <property type="match status" value="1"/>
</dbReference>
<feature type="chain" id="PRO_5004020553" evidence="2">
    <location>
        <begin position="22"/>
        <end position="430"/>
    </location>
</feature>
<gene>
    <name evidence="4" type="ORF">RE6C_05994</name>
</gene>
<evidence type="ECO:0000256" key="2">
    <source>
        <dbReference type="SAM" id="SignalP"/>
    </source>
</evidence>
<proteinExistence type="predicted"/>
<feature type="region of interest" description="Disordered" evidence="1">
    <location>
        <begin position="410"/>
        <end position="430"/>
    </location>
</feature>
<evidence type="ECO:0000259" key="3">
    <source>
        <dbReference type="Pfam" id="PF25607"/>
    </source>
</evidence>
<name>M2ATE5_9BACT</name>
<organism evidence="4 5">
    <name type="scientific">Rhodopirellula europaea 6C</name>
    <dbReference type="NCBI Taxonomy" id="1263867"/>
    <lineage>
        <taxon>Bacteria</taxon>
        <taxon>Pseudomonadati</taxon>
        <taxon>Planctomycetota</taxon>
        <taxon>Planctomycetia</taxon>
        <taxon>Pirellulales</taxon>
        <taxon>Pirellulaceae</taxon>
        <taxon>Rhodopirellula</taxon>
    </lineage>
</organism>
<dbReference type="Proteomes" id="UP000011529">
    <property type="component" value="Unassembled WGS sequence"/>
</dbReference>
<keyword evidence="2" id="KW-0732">Signal</keyword>
<feature type="domain" description="DUF7939" evidence="3">
    <location>
        <begin position="325"/>
        <end position="411"/>
    </location>
</feature>
<comment type="caution">
    <text evidence="4">The sequence shown here is derived from an EMBL/GenBank/DDBJ whole genome shotgun (WGS) entry which is preliminary data.</text>
</comment>
<keyword evidence="5" id="KW-1185">Reference proteome</keyword>
<feature type="signal peptide" evidence="2">
    <location>
        <begin position="1"/>
        <end position="21"/>
    </location>
</feature>
<reference evidence="4" key="1">
    <citation type="submission" date="2012-11" db="EMBL/GenBank/DDBJ databases">
        <title>Permanent draft genomes of Rhodopirellula europaea strain SH398 and 6C.</title>
        <authorList>
            <person name="Richter M."/>
            <person name="Richter-Heitmann T."/>
            <person name="Frank C."/>
            <person name="Harder J."/>
            <person name="Glockner F.O."/>
        </authorList>
    </citation>
    <scope>NUCLEOTIDE SEQUENCE</scope>
    <source>
        <strain evidence="4">6C</strain>
    </source>
</reference>
<sequence>MHVLLIALALTLAPTACHAVAADDPPEPVTLEIPNPKAWVGQRLPFFVKVRAPGSFVGATSFSLPQISRAVILQVGTPVVSSEEVGDDSWFVQTHEFALYSQAFGTVEIPAFEVRYANRDGFTGPATDHKQQTSDVSVEIQQPPDYDPNVFLVTAEEIDVQETWDPPPGEAKQGDVIHRTITQKANQVSGMVLAPPPTKVPDGIQAYVKSPQVTDNTERGEFSGERHDTVTYQFKGSGTLTLPAIRYVWWTPDDESYGSKTLPEATYQVAAAPQPQLATVQDPSWPPVAWAAFIIGAVAILIVTQSHRIAVGFRSIKHRLNPPDRFAARKLIQACRTNDARVAETAWNQWLNTQPETVDLSNELSASVLDLHRRLYGQTSGTEPTSETKAQAVLNWNGETLRRAFEQSLQQHGRRNHAPQNCLPPLNPIA</sequence>
<evidence type="ECO:0000256" key="1">
    <source>
        <dbReference type="SAM" id="MobiDB-lite"/>
    </source>
</evidence>
<accession>M2ATE5</accession>
<evidence type="ECO:0000313" key="5">
    <source>
        <dbReference type="Proteomes" id="UP000011529"/>
    </source>
</evidence>
<reference evidence="4" key="2">
    <citation type="journal article" date="2013" name="Mar. Genomics">
        <title>Expression of sulfatases in Rhodopirellula baltica and the diversity of sulfatases in the genus Rhodopirellula.</title>
        <authorList>
            <person name="Wegner C.E."/>
            <person name="Richter-Heitmann T."/>
            <person name="Klindworth A."/>
            <person name="Klockow C."/>
            <person name="Richter M."/>
            <person name="Achstetter T."/>
            <person name="Glockner F.O."/>
            <person name="Harder J."/>
        </authorList>
    </citation>
    <scope>NUCLEOTIDE SEQUENCE [LARGE SCALE GENOMIC DNA]</scope>
    <source>
        <strain evidence="4">6C</strain>
    </source>
</reference>
<dbReference type="AlphaFoldDB" id="M2ATE5"/>
<dbReference type="PANTHER" id="PTHR40940:SF1">
    <property type="entry name" value="PROTEIN BATD"/>
    <property type="match status" value="1"/>
</dbReference>
<dbReference type="PATRIC" id="fig|1263867.3.peg.6423"/>
<dbReference type="EMBL" id="ANMO01000269">
    <property type="protein sequence ID" value="EMB13274.1"/>
    <property type="molecule type" value="Genomic_DNA"/>
</dbReference>
<dbReference type="Pfam" id="PF25607">
    <property type="entry name" value="DUF7939"/>
    <property type="match status" value="1"/>
</dbReference>
<evidence type="ECO:0000313" key="4">
    <source>
        <dbReference type="EMBL" id="EMB13274.1"/>
    </source>
</evidence>